<proteinExistence type="predicted"/>
<dbReference type="PANTHER" id="PTHR33404">
    <property type="entry name" value="CELL DIVISION TOPOLOGICAL SPECIFICITY FACTOR HOMOLOG, CHLOROPLASTIC"/>
    <property type="match status" value="1"/>
</dbReference>
<dbReference type="Pfam" id="PF21053">
    <property type="entry name" value="BFA1_C"/>
    <property type="match status" value="1"/>
</dbReference>
<dbReference type="InterPro" id="IPR022017">
    <property type="entry name" value="BFA1-like_DUF3598"/>
</dbReference>
<dbReference type="GO" id="GO:0000918">
    <property type="term" value="P:division septum site selection"/>
    <property type="evidence" value="ECO:0007669"/>
    <property type="project" value="TreeGrafter"/>
</dbReference>
<protein>
    <recommendedName>
        <fullName evidence="5">DUF3598 domain-containing protein</fullName>
    </recommendedName>
</protein>
<accession>A0AB33BV72</accession>
<dbReference type="InterPro" id="IPR012674">
    <property type="entry name" value="Calycin"/>
</dbReference>
<dbReference type="SUPFAM" id="SSF50814">
    <property type="entry name" value="Lipocalins"/>
    <property type="match status" value="2"/>
</dbReference>
<feature type="domain" description="Biogenesis factor required for ATP synthase 1-like C-terminal" evidence="2">
    <location>
        <begin position="151"/>
        <end position="285"/>
    </location>
</feature>
<name>A0AB33BV72_MICA7</name>
<reference evidence="3 4" key="1">
    <citation type="journal article" date="2018" name="Harmful Algae">
        <title>The highly heterogeneous methylated genomes and diverse restriction-modification systems of bloom-forming Microcystis.</title>
        <authorList>
            <person name="Zhao L."/>
            <person name="Song Y."/>
            <person name="Li L."/>
            <person name="Gan N."/>
            <person name="Brand J.J."/>
            <person name="Song L."/>
        </authorList>
    </citation>
    <scope>NUCLEOTIDE SEQUENCE [LARGE SCALE GENOMIC DNA]</scope>
    <source>
        <strain evidence="3 4">PCC 7806SL</strain>
    </source>
</reference>
<keyword evidence="4" id="KW-1185">Reference proteome</keyword>
<dbReference type="InterPro" id="IPR048378">
    <property type="entry name" value="BFA1-like_C"/>
</dbReference>
<dbReference type="AlphaFoldDB" id="A0AB33BV72"/>
<feature type="domain" description="DUF3598" evidence="1">
    <location>
        <begin position="14"/>
        <end position="145"/>
    </location>
</feature>
<dbReference type="EMBL" id="CP020771">
    <property type="protein sequence ID" value="ARI83880.1"/>
    <property type="molecule type" value="Genomic_DNA"/>
</dbReference>
<organism evidence="3 4">
    <name type="scientific">Microcystis aeruginosa PCC 7806SL</name>
    <dbReference type="NCBI Taxonomy" id="1903187"/>
    <lineage>
        <taxon>Bacteria</taxon>
        <taxon>Bacillati</taxon>
        <taxon>Cyanobacteriota</taxon>
        <taxon>Cyanophyceae</taxon>
        <taxon>Oscillatoriophycideae</taxon>
        <taxon>Chroococcales</taxon>
        <taxon>Microcystaceae</taxon>
        <taxon>Microcystis</taxon>
    </lineage>
</organism>
<evidence type="ECO:0000259" key="1">
    <source>
        <dbReference type="Pfam" id="PF12204"/>
    </source>
</evidence>
<evidence type="ECO:0000259" key="2">
    <source>
        <dbReference type="Pfam" id="PF21053"/>
    </source>
</evidence>
<evidence type="ECO:0000313" key="3">
    <source>
        <dbReference type="EMBL" id="ARI83880.1"/>
    </source>
</evidence>
<dbReference type="Proteomes" id="UP000192439">
    <property type="component" value="Chromosome"/>
</dbReference>
<dbReference type="Gene3D" id="2.40.128.20">
    <property type="match status" value="2"/>
</dbReference>
<sequence>MYFFLFPPITSIIMLSQWECLLKNLGQWQGSFTRLSPQGDLIEDTPTLVSLQGINNNRSIRQLVRRLYSDREPEDLILEYSSLHQGILFSQTGAFCQGSLYFSSFSSQFGAEFGLISGERRLRIVQLFNERCEFDRLTLIREKLVDSQSPERPMLTVEQLLGQWRGQAVTTGRDFYNSAAYSTHVSIERQGDNYLSQTLTFGDHQITSSARIEGQRLLFENSPLPMQILLLPDGASCNTPLKITAGHPFVLEVGWLLSPTQRQRLIRSYDQKGEWTGITLVTEEKENYGSPSFGG</sequence>
<dbReference type="Pfam" id="PF12204">
    <property type="entry name" value="DUF3598_N"/>
    <property type="match status" value="1"/>
</dbReference>
<evidence type="ECO:0000313" key="4">
    <source>
        <dbReference type="Proteomes" id="UP000192439"/>
    </source>
</evidence>
<evidence type="ECO:0008006" key="5">
    <source>
        <dbReference type="Google" id="ProtNLM"/>
    </source>
</evidence>
<dbReference type="PANTHER" id="PTHR33404:SF1">
    <property type="entry name" value="SLL0497 PROTEIN"/>
    <property type="match status" value="1"/>
</dbReference>
<dbReference type="GO" id="GO:0005886">
    <property type="term" value="C:plasma membrane"/>
    <property type="evidence" value="ECO:0007669"/>
    <property type="project" value="TreeGrafter"/>
</dbReference>
<gene>
    <name evidence="3" type="ORF">BH695_4601</name>
</gene>